<dbReference type="InterPro" id="IPR027417">
    <property type="entry name" value="P-loop_NTPase"/>
</dbReference>
<protein>
    <recommendedName>
        <fullName evidence="4">P-loop containing nucleoside triphosphate hydrolase protein</fullName>
    </recommendedName>
</protein>
<feature type="compositionally biased region" description="Basic and acidic residues" evidence="1">
    <location>
        <begin position="164"/>
        <end position="181"/>
    </location>
</feature>
<evidence type="ECO:0000313" key="3">
    <source>
        <dbReference type="Proteomes" id="UP000756346"/>
    </source>
</evidence>
<organism evidence="2 3">
    <name type="scientific">Microdochium trichocladiopsis</name>
    <dbReference type="NCBI Taxonomy" id="1682393"/>
    <lineage>
        <taxon>Eukaryota</taxon>
        <taxon>Fungi</taxon>
        <taxon>Dikarya</taxon>
        <taxon>Ascomycota</taxon>
        <taxon>Pezizomycotina</taxon>
        <taxon>Sordariomycetes</taxon>
        <taxon>Xylariomycetidae</taxon>
        <taxon>Xylariales</taxon>
        <taxon>Microdochiaceae</taxon>
        <taxon>Microdochium</taxon>
    </lineage>
</organism>
<feature type="compositionally biased region" description="Basic and acidic residues" evidence="1">
    <location>
        <begin position="219"/>
        <end position="231"/>
    </location>
</feature>
<dbReference type="InterPro" id="IPR001806">
    <property type="entry name" value="Small_GTPase"/>
</dbReference>
<sequence length="353" mass="38738">MALSCACNHLGMQRSSGRGPASFTFFSVPSLLAAEPFLQSTIMAKSALRPNQKRICIIGSPLAGKTQLAKRFSGQDFDKTYTPTRKKTPTLLPNNIELLEFPGLTGDTTIKTTLEEMAHSQTVVIIVYDPTYPPSLRLHTNILKTLPHKNVMIVGTRSGESEEPDRRSTDTRAEAEETSRKYEVSHFPTSLMTGSGFAQVRAEAFRLLGVNYTDASSGSEKDTSDGNEISHKGVQTDCQPTEPATADSLMKDTRLEGLCDEEARDMPSVKMVPVRCCCCSVALLCREIGDVCMAWIGRGQAWLASLFRRSRSRAHRNGAQRPKSTNRLLEEKHASVSYGGTADAESVTPWTPM</sequence>
<proteinExistence type="predicted"/>
<dbReference type="GO" id="GO:0005525">
    <property type="term" value="F:GTP binding"/>
    <property type="evidence" value="ECO:0007669"/>
    <property type="project" value="InterPro"/>
</dbReference>
<dbReference type="RefSeq" id="XP_046007838.1">
    <property type="nucleotide sequence ID" value="XM_046155402.1"/>
</dbReference>
<dbReference type="Pfam" id="PF00071">
    <property type="entry name" value="Ras"/>
    <property type="match status" value="1"/>
</dbReference>
<feature type="region of interest" description="Disordered" evidence="1">
    <location>
        <begin position="156"/>
        <end position="181"/>
    </location>
</feature>
<dbReference type="GO" id="GO:0003924">
    <property type="term" value="F:GTPase activity"/>
    <property type="evidence" value="ECO:0007669"/>
    <property type="project" value="InterPro"/>
</dbReference>
<feature type="region of interest" description="Disordered" evidence="1">
    <location>
        <begin position="313"/>
        <end position="353"/>
    </location>
</feature>
<evidence type="ECO:0008006" key="4">
    <source>
        <dbReference type="Google" id="ProtNLM"/>
    </source>
</evidence>
<reference evidence="2" key="1">
    <citation type="journal article" date="2021" name="Nat. Commun.">
        <title>Genetic determinants of endophytism in the Arabidopsis root mycobiome.</title>
        <authorList>
            <person name="Mesny F."/>
            <person name="Miyauchi S."/>
            <person name="Thiergart T."/>
            <person name="Pickel B."/>
            <person name="Atanasova L."/>
            <person name="Karlsson M."/>
            <person name="Huettel B."/>
            <person name="Barry K.W."/>
            <person name="Haridas S."/>
            <person name="Chen C."/>
            <person name="Bauer D."/>
            <person name="Andreopoulos W."/>
            <person name="Pangilinan J."/>
            <person name="LaButti K."/>
            <person name="Riley R."/>
            <person name="Lipzen A."/>
            <person name="Clum A."/>
            <person name="Drula E."/>
            <person name="Henrissat B."/>
            <person name="Kohler A."/>
            <person name="Grigoriev I.V."/>
            <person name="Martin F.M."/>
            <person name="Hacquard S."/>
        </authorList>
    </citation>
    <scope>NUCLEOTIDE SEQUENCE</scope>
    <source>
        <strain evidence="2">MPI-CAGE-CH-0230</strain>
    </source>
</reference>
<name>A0A9P8XXA4_9PEZI</name>
<dbReference type="EMBL" id="JAGTJQ010000010">
    <property type="protein sequence ID" value="KAH7021637.1"/>
    <property type="molecule type" value="Genomic_DNA"/>
</dbReference>
<dbReference type="AlphaFoldDB" id="A0A9P8XXA4"/>
<keyword evidence="3" id="KW-1185">Reference proteome</keyword>
<dbReference type="CDD" id="cd00882">
    <property type="entry name" value="Ras_like_GTPase"/>
    <property type="match status" value="1"/>
</dbReference>
<evidence type="ECO:0000256" key="1">
    <source>
        <dbReference type="SAM" id="MobiDB-lite"/>
    </source>
</evidence>
<comment type="caution">
    <text evidence="2">The sequence shown here is derived from an EMBL/GenBank/DDBJ whole genome shotgun (WGS) entry which is preliminary data.</text>
</comment>
<feature type="region of interest" description="Disordered" evidence="1">
    <location>
        <begin position="214"/>
        <end position="245"/>
    </location>
</feature>
<dbReference type="GeneID" id="70184948"/>
<evidence type="ECO:0000313" key="2">
    <source>
        <dbReference type="EMBL" id="KAH7021637.1"/>
    </source>
</evidence>
<gene>
    <name evidence="2" type="ORF">B0I36DRAFT_334977</name>
</gene>
<dbReference type="Gene3D" id="3.40.50.300">
    <property type="entry name" value="P-loop containing nucleotide triphosphate hydrolases"/>
    <property type="match status" value="1"/>
</dbReference>
<dbReference type="Proteomes" id="UP000756346">
    <property type="component" value="Unassembled WGS sequence"/>
</dbReference>
<dbReference type="SUPFAM" id="SSF52540">
    <property type="entry name" value="P-loop containing nucleoside triphosphate hydrolases"/>
    <property type="match status" value="1"/>
</dbReference>
<accession>A0A9P8XXA4</accession>